<dbReference type="Gene3D" id="1.10.3630.10">
    <property type="entry name" value="yeast vps74-n-term truncation variant domain like"/>
    <property type="match status" value="1"/>
</dbReference>
<accession>A0A917RMX6</accession>
<dbReference type="InterPro" id="IPR038261">
    <property type="entry name" value="GPP34-like_sf"/>
</dbReference>
<dbReference type="AlphaFoldDB" id="A0A917RMX6"/>
<reference evidence="5" key="1">
    <citation type="journal article" date="2014" name="Int. J. Syst. Evol. Microbiol.">
        <title>Complete genome sequence of Corynebacterium casei LMG S-19264T (=DSM 44701T), isolated from a smear-ripened cheese.</title>
        <authorList>
            <consortium name="US DOE Joint Genome Institute (JGI-PGF)"/>
            <person name="Walter F."/>
            <person name="Albersmeier A."/>
            <person name="Kalinowski J."/>
            <person name="Ruckert C."/>
        </authorList>
    </citation>
    <scope>NUCLEOTIDE SEQUENCE</scope>
    <source>
        <strain evidence="5">JCM 3035</strain>
    </source>
</reference>
<protein>
    <recommendedName>
        <fullName evidence="7">Golgi phosphoprotein 3 (GPP34)</fullName>
    </recommendedName>
</protein>
<proteinExistence type="predicted"/>
<dbReference type="GO" id="GO:0005737">
    <property type="term" value="C:cytoplasm"/>
    <property type="evidence" value="ECO:0007669"/>
    <property type="project" value="UniProtKB-ARBA"/>
</dbReference>
<evidence type="ECO:0008006" key="7">
    <source>
        <dbReference type="Google" id="ProtNLM"/>
    </source>
</evidence>
<dbReference type="GO" id="GO:0070273">
    <property type="term" value="F:phosphatidylinositol-4-phosphate binding"/>
    <property type="evidence" value="ECO:0007669"/>
    <property type="project" value="InterPro"/>
</dbReference>
<comment type="subcellular location">
    <subcellularLocation>
        <location evidence="1">Golgi apparatus membrane</location>
        <topology evidence="1">Peripheral membrane protein</topology>
        <orientation evidence="1">Cytoplasmic side</orientation>
    </subcellularLocation>
</comment>
<keyword evidence="4" id="KW-0472">Membrane</keyword>
<keyword evidence="6" id="KW-1185">Reference proteome</keyword>
<keyword evidence="3" id="KW-0446">Lipid-binding</keyword>
<dbReference type="GO" id="GO:0012505">
    <property type="term" value="C:endomembrane system"/>
    <property type="evidence" value="ECO:0007669"/>
    <property type="project" value="UniProtKB-ARBA"/>
</dbReference>
<sequence>MYDRPFLTLPEELLLACGDPETGRIRPPDFFARALSGAVLAELELRGAIIIEQSKIVELRPLTRGEPVIDRLFEQLNSDIAPGQLGNEQSRLVGGPDSFRNLRHVVPPRGVAARASAGMRFALASGLPNWTLSDWISSWHRFRDIEERYLEAMEARGLVIAHRRRILGIVPRTTWNNASPGYARESTARIDETVRAVTHTERSQAPSRRAMHLVALVGAAGLSGRLFPGHEYLNTHRHIEHITSGNPIAAAVRSVREADEEARRSLD</sequence>
<evidence type="ECO:0000256" key="4">
    <source>
        <dbReference type="ARBA" id="ARBA00023136"/>
    </source>
</evidence>
<dbReference type="InterPro" id="IPR008628">
    <property type="entry name" value="GPP34-like"/>
</dbReference>
<dbReference type="RefSeq" id="WP_189327418.1">
    <property type="nucleotide sequence ID" value="NZ_BMPQ01000049.1"/>
</dbReference>
<dbReference type="EMBL" id="BMPQ01000049">
    <property type="protein sequence ID" value="GGL14346.1"/>
    <property type="molecule type" value="Genomic_DNA"/>
</dbReference>
<keyword evidence="2" id="KW-0333">Golgi apparatus</keyword>
<dbReference type="Pfam" id="PF05719">
    <property type="entry name" value="GPP34"/>
    <property type="match status" value="1"/>
</dbReference>
<gene>
    <name evidence="5" type="ORF">GCM10010094_88990</name>
</gene>
<evidence type="ECO:0000313" key="6">
    <source>
        <dbReference type="Proteomes" id="UP000637788"/>
    </source>
</evidence>
<name>A0A917RMX6_9ACTN</name>
<evidence type="ECO:0000313" key="5">
    <source>
        <dbReference type="EMBL" id="GGL14346.1"/>
    </source>
</evidence>
<comment type="caution">
    <text evidence="5">The sequence shown here is derived from an EMBL/GenBank/DDBJ whole genome shotgun (WGS) entry which is preliminary data.</text>
</comment>
<reference evidence="5" key="2">
    <citation type="submission" date="2020-09" db="EMBL/GenBank/DDBJ databases">
        <authorList>
            <person name="Sun Q."/>
            <person name="Ohkuma M."/>
        </authorList>
    </citation>
    <scope>NUCLEOTIDE SEQUENCE</scope>
    <source>
        <strain evidence="5">JCM 3035</strain>
    </source>
</reference>
<evidence type="ECO:0000256" key="1">
    <source>
        <dbReference type="ARBA" id="ARBA00004255"/>
    </source>
</evidence>
<dbReference type="Proteomes" id="UP000637788">
    <property type="component" value="Unassembled WGS sequence"/>
</dbReference>
<evidence type="ECO:0000256" key="2">
    <source>
        <dbReference type="ARBA" id="ARBA00023034"/>
    </source>
</evidence>
<organism evidence="5 6">
    <name type="scientific">Streptomyces flaveus</name>
    <dbReference type="NCBI Taxonomy" id="66370"/>
    <lineage>
        <taxon>Bacteria</taxon>
        <taxon>Bacillati</taxon>
        <taxon>Actinomycetota</taxon>
        <taxon>Actinomycetes</taxon>
        <taxon>Kitasatosporales</taxon>
        <taxon>Streptomycetaceae</taxon>
        <taxon>Streptomyces</taxon>
        <taxon>Streptomyces aurantiacus group</taxon>
    </lineage>
</organism>
<evidence type="ECO:0000256" key="3">
    <source>
        <dbReference type="ARBA" id="ARBA00023121"/>
    </source>
</evidence>